<dbReference type="Proteomes" id="UP001419268">
    <property type="component" value="Unassembled WGS sequence"/>
</dbReference>
<proteinExistence type="predicted"/>
<comment type="caution">
    <text evidence="1">The sequence shown here is derived from an EMBL/GenBank/DDBJ whole genome shotgun (WGS) entry which is preliminary data.</text>
</comment>
<sequence>MSAYLLKMKSFADSLDIVGSLISVEVLMVKCLIGLEVKYLPITAVLQQQHNLSWQEFQAILLNFQSTLDRYQNGQGINKLSIQYSFQSTNFAEMKNGNIRFGGKSSTGTQ</sequence>
<keyword evidence="2" id="KW-1185">Reference proteome</keyword>
<evidence type="ECO:0000313" key="2">
    <source>
        <dbReference type="Proteomes" id="UP001419268"/>
    </source>
</evidence>
<protein>
    <submittedName>
        <fullName evidence="1">Uncharacterized protein</fullName>
    </submittedName>
</protein>
<reference evidence="1 2" key="1">
    <citation type="submission" date="2024-01" db="EMBL/GenBank/DDBJ databases">
        <title>Genome assemblies of Stephania.</title>
        <authorList>
            <person name="Yang L."/>
        </authorList>
    </citation>
    <scope>NUCLEOTIDE SEQUENCE [LARGE SCALE GENOMIC DNA]</scope>
    <source>
        <strain evidence="1">JXDWG</strain>
        <tissue evidence="1">Leaf</tissue>
    </source>
</reference>
<accession>A0AAP0HT15</accession>
<organism evidence="1 2">
    <name type="scientific">Stephania cephalantha</name>
    <dbReference type="NCBI Taxonomy" id="152367"/>
    <lineage>
        <taxon>Eukaryota</taxon>
        <taxon>Viridiplantae</taxon>
        <taxon>Streptophyta</taxon>
        <taxon>Embryophyta</taxon>
        <taxon>Tracheophyta</taxon>
        <taxon>Spermatophyta</taxon>
        <taxon>Magnoliopsida</taxon>
        <taxon>Ranunculales</taxon>
        <taxon>Menispermaceae</taxon>
        <taxon>Menispermoideae</taxon>
        <taxon>Cissampelideae</taxon>
        <taxon>Stephania</taxon>
    </lineage>
</organism>
<dbReference type="EMBL" id="JBBNAG010000011">
    <property type="protein sequence ID" value="KAK9094635.1"/>
    <property type="molecule type" value="Genomic_DNA"/>
</dbReference>
<evidence type="ECO:0000313" key="1">
    <source>
        <dbReference type="EMBL" id="KAK9094635.1"/>
    </source>
</evidence>
<name>A0AAP0HT15_9MAGN</name>
<dbReference type="AlphaFoldDB" id="A0AAP0HT15"/>
<gene>
    <name evidence="1" type="ORF">Scep_026104</name>
</gene>